<sequence>MGHDKVEMTRALQAFVPEHLPYTLIAPANTDLDVIMEQFDFPFVAKEVRNSMGKGVHLISNPKDLKDYMSKNEVLYLQEYLPIDRDIRLVVVGKKVVFAYWRIGQEGSFKNNVAQGGSIDFSPVPRKVIELVEDVATNLGIDYAGFDVAVVEEHPYFFEFNVMFGNQAIVQAKVPLVKYILDYVNEKDSPQPPKPSVPAPRAS</sequence>
<comment type="caution">
    <text evidence="3">The sequence shown here is derived from an EMBL/GenBank/DDBJ whole genome shotgun (WGS) entry which is preliminary data.</text>
</comment>
<keyword evidence="4" id="KW-1185">Reference proteome</keyword>
<dbReference type="InterPro" id="IPR013815">
    <property type="entry name" value="ATP_grasp_subdomain_1"/>
</dbReference>
<proteinExistence type="predicted"/>
<keyword evidence="1" id="KW-0547">Nucleotide-binding</keyword>
<dbReference type="Pfam" id="PF08443">
    <property type="entry name" value="RimK"/>
    <property type="match status" value="1"/>
</dbReference>
<dbReference type="SUPFAM" id="SSF56059">
    <property type="entry name" value="Glutathione synthetase ATP-binding domain-like"/>
    <property type="match status" value="1"/>
</dbReference>
<dbReference type="PANTHER" id="PTHR21621:SF0">
    <property type="entry name" value="BETA-CITRYLGLUTAMATE SYNTHASE B-RELATED"/>
    <property type="match status" value="1"/>
</dbReference>
<dbReference type="RefSeq" id="WP_201768061.1">
    <property type="nucleotide sequence ID" value="NZ_BAVR01000063.1"/>
</dbReference>
<keyword evidence="3" id="KW-0808">Transferase</keyword>
<dbReference type="GO" id="GO:0016740">
    <property type="term" value="F:transferase activity"/>
    <property type="evidence" value="ECO:0007669"/>
    <property type="project" value="UniProtKB-KW"/>
</dbReference>
<dbReference type="STRING" id="1294263.JCM21531_3889"/>
<accession>W4VC10</accession>
<dbReference type="PROSITE" id="PS50975">
    <property type="entry name" value="ATP_GRASP"/>
    <property type="match status" value="1"/>
</dbReference>
<reference evidence="3" key="1">
    <citation type="journal article" date="2014" name="Genome Announc.">
        <title>Draft Genome Sequence of Clostridium straminisolvens Strain JCM 21531T, Isolated from a Cellulose-Degrading Bacterial Community.</title>
        <authorList>
            <person name="Yuki M."/>
            <person name="Oshima K."/>
            <person name="Suda W."/>
            <person name="Sakamoto M."/>
            <person name="Kitamura K."/>
            <person name="Iida T."/>
            <person name="Hattori M."/>
            <person name="Ohkuma M."/>
        </authorList>
    </citation>
    <scope>NUCLEOTIDE SEQUENCE [LARGE SCALE GENOMIC DNA]</scope>
    <source>
        <strain evidence="3">JCM 21531</strain>
    </source>
</reference>
<dbReference type="GO" id="GO:0009432">
    <property type="term" value="P:SOS response"/>
    <property type="evidence" value="ECO:0007669"/>
    <property type="project" value="TreeGrafter"/>
</dbReference>
<feature type="domain" description="ATP-grasp" evidence="2">
    <location>
        <begin position="9"/>
        <end position="188"/>
    </location>
</feature>
<organism evidence="3 4">
    <name type="scientific">Acetivibrio straminisolvens JCM 21531</name>
    <dbReference type="NCBI Taxonomy" id="1294263"/>
    <lineage>
        <taxon>Bacteria</taxon>
        <taxon>Bacillati</taxon>
        <taxon>Bacillota</taxon>
        <taxon>Clostridia</taxon>
        <taxon>Eubacteriales</taxon>
        <taxon>Oscillospiraceae</taxon>
        <taxon>Acetivibrio</taxon>
    </lineage>
</organism>
<dbReference type="InterPro" id="IPR011761">
    <property type="entry name" value="ATP-grasp"/>
</dbReference>
<dbReference type="PANTHER" id="PTHR21621">
    <property type="entry name" value="RIBOSOMAL PROTEIN S6 MODIFICATION PROTEIN"/>
    <property type="match status" value="1"/>
</dbReference>
<dbReference type="InterPro" id="IPR013651">
    <property type="entry name" value="ATP-grasp_RimK-type"/>
</dbReference>
<evidence type="ECO:0000313" key="4">
    <source>
        <dbReference type="Proteomes" id="UP000019109"/>
    </source>
</evidence>
<evidence type="ECO:0000313" key="3">
    <source>
        <dbReference type="EMBL" id="GAE90294.1"/>
    </source>
</evidence>
<dbReference type="GO" id="GO:0018169">
    <property type="term" value="F:ribosomal S6-glutamic acid ligase activity"/>
    <property type="evidence" value="ECO:0007669"/>
    <property type="project" value="TreeGrafter"/>
</dbReference>
<name>W4VC10_9FIRM</name>
<keyword evidence="1" id="KW-0067">ATP-binding</keyword>
<evidence type="ECO:0000256" key="1">
    <source>
        <dbReference type="PROSITE-ProRule" id="PRU00409"/>
    </source>
</evidence>
<dbReference type="GO" id="GO:0005737">
    <property type="term" value="C:cytoplasm"/>
    <property type="evidence" value="ECO:0007669"/>
    <property type="project" value="TreeGrafter"/>
</dbReference>
<dbReference type="AlphaFoldDB" id="W4VC10"/>
<dbReference type="GO" id="GO:0005524">
    <property type="term" value="F:ATP binding"/>
    <property type="evidence" value="ECO:0007669"/>
    <property type="project" value="UniProtKB-UniRule"/>
</dbReference>
<evidence type="ECO:0000259" key="2">
    <source>
        <dbReference type="PROSITE" id="PS50975"/>
    </source>
</evidence>
<dbReference type="Proteomes" id="UP000019109">
    <property type="component" value="Unassembled WGS sequence"/>
</dbReference>
<protein>
    <submittedName>
        <fullName evidence="3">Ribosomal protein S6 glutaminyl transferase</fullName>
    </submittedName>
</protein>
<gene>
    <name evidence="3" type="ORF">JCM21531_3889</name>
</gene>
<dbReference type="Gene3D" id="3.30.1490.20">
    <property type="entry name" value="ATP-grasp fold, A domain"/>
    <property type="match status" value="1"/>
</dbReference>
<dbReference type="EMBL" id="BAVR01000063">
    <property type="protein sequence ID" value="GAE90294.1"/>
    <property type="molecule type" value="Genomic_DNA"/>
</dbReference>
<dbReference type="GO" id="GO:0046872">
    <property type="term" value="F:metal ion binding"/>
    <property type="evidence" value="ECO:0007669"/>
    <property type="project" value="InterPro"/>
</dbReference>
<dbReference type="Gene3D" id="3.30.470.20">
    <property type="entry name" value="ATP-grasp fold, B domain"/>
    <property type="match status" value="1"/>
</dbReference>